<keyword evidence="3" id="KW-1185">Reference proteome</keyword>
<dbReference type="EMBL" id="CAJNOR010002341">
    <property type="protein sequence ID" value="CAF1280784.1"/>
    <property type="molecule type" value="Genomic_DNA"/>
</dbReference>
<gene>
    <name evidence="2" type="ORF">EDS130_LOCUS30736</name>
    <name evidence="1" type="ORF">XAT740_LOCUS27804</name>
</gene>
<name>A0A815CBY7_ADIRI</name>
<dbReference type="EMBL" id="CAJNOJ010000218">
    <property type="protein sequence ID" value="CAF1303381.1"/>
    <property type="molecule type" value="Genomic_DNA"/>
</dbReference>
<evidence type="ECO:0000313" key="2">
    <source>
        <dbReference type="EMBL" id="CAF1303381.1"/>
    </source>
</evidence>
<proteinExistence type="predicted"/>
<dbReference type="Gene3D" id="3.30.420.10">
    <property type="entry name" value="Ribonuclease H-like superfamily/Ribonuclease H"/>
    <property type="match status" value="1"/>
</dbReference>
<accession>A0A815CBY7</accession>
<dbReference type="InterPro" id="IPR036397">
    <property type="entry name" value="RNaseH_sf"/>
</dbReference>
<dbReference type="Proteomes" id="UP000663828">
    <property type="component" value="Unassembled WGS sequence"/>
</dbReference>
<dbReference type="AlphaFoldDB" id="A0A815CBY7"/>
<evidence type="ECO:0000313" key="3">
    <source>
        <dbReference type="Proteomes" id="UP000663828"/>
    </source>
</evidence>
<protein>
    <submittedName>
        <fullName evidence="1">Uncharacterized protein</fullName>
    </submittedName>
</protein>
<organism evidence="1 3">
    <name type="scientific">Adineta ricciae</name>
    <name type="common">Rotifer</name>
    <dbReference type="NCBI Taxonomy" id="249248"/>
    <lineage>
        <taxon>Eukaryota</taxon>
        <taxon>Metazoa</taxon>
        <taxon>Spiralia</taxon>
        <taxon>Gnathifera</taxon>
        <taxon>Rotifera</taxon>
        <taxon>Eurotatoria</taxon>
        <taxon>Bdelloidea</taxon>
        <taxon>Adinetida</taxon>
        <taxon>Adinetidae</taxon>
        <taxon>Adineta</taxon>
    </lineage>
</organism>
<comment type="caution">
    <text evidence="1">The sequence shown here is derived from an EMBL/GenBank/DDBJ whole genome shotgun (WGS) entry which is preliminary data.</text>
</comment>
<reference evidence="1" key="1">
    <citation type="submission" date="2021-02" db="EMBL/GenBank/DDBJ databases">
        <authorList>
            <person name="Nowell W R."/>
        </authorList>
    </citation>
    <scope>NUCLEOTIDE SEQUENCE</scope>
</reference>
<dbReference type="Proteomes" id="UP000663852">
    <property type="component" value="Unassembled WGS sequence"/>
</dbReference>
<sequence length="330" mass="37099">MHDWLISQISSLTEPITDLIHAFGVRLANWVIDLQISSTVYIKTLDPMFNISEANNADCIETPPLMEDLRKNYGLYDVNELSSFFSQYFQQGVSSSTVDGQVFAHDDLTLAILDWEWAGVRSPAHDPGTFLSSCRVQMIVDPSNESLLCFMNAFMDTYRDSASQHKAKSSCCSGRDLSLVAQLKKAICAVIDVVWSQKVVKKPRPVRLTTTWLNFNTHSRSNSTSSIGSPHNIFTPISSTPSRWGNDIWPGNSPDLNAAEHIGSIIKDEVEQKMLSETGHNRYSKDTLERHIVDVLTDVEENTELFESLLCSYPSRTRALKSANDRHTDY</sequence>
<dbReference type="OrthoDB" id="10006939at2759"/>
<dbReference type="GO" id="GO:0003676">
    <property type="term" value="F:nucleic acid binding"/>
    <property type="evidence" value="ECO:0007669"/>
    <property type="project" value="InterPro"/>
</dbReference>
<evidence type="ECO:0000313" key="1">
    <source>
        <dbReference type="EMBL" id="CAF1280784.1"/>
    </source>
</evidence>